<name>A0A6P2G4G1_9BURK</name>
<evidence type="ECO:0000256" key="1">
    <source>
        <dbReference type="ARBA" id="ARBA00023015"/>
    </source>
</evidence>
<protein>
    <submittedName>
        <fullName evidence="5">LuxR family transcriptional regulator</fullName>
    </submittedName>
</protein>
<dbReference type="EMBL" id="CABVLY010000003">
    <property type="protein sequence ID" value="VVU48622.1"/>
    <property type="molecule type" value="Genomic_DNA"/>
</dbReference>
<feature type="domain" description="HTH luxR-type" evidence="4">
    <location>
        <begin position="233"/>
        <end position="298"/>
    </location>
</feature>
<sequence length="301" mass="33614">MRAARAAREPVAYTLGAASQAHGAPVRPDMDTRMNLSLQDVAWHRSVGRLVESLDQPGFWLALIRLIEEYVAIDSWVVLMFGDDRPQVFAECPYEGGGPDPLFRDYVQGLYQLDPFYIANRDAPTSGLFRLSDVAPECFRDTEYYTLYFTHNVVEDEVQFNVVLDDTRTLCVSLGSKRRFSPEQVALLDLIRPWVAGLMRQRLAFEPAPAEPIEPAAPRRAGSAVHGGFEHAMARLGTPLTARELDVIRLILSGRSNKEVANKLAISAETVKVHRRNIYAKLGINSQSELFSLFLHAQAGT</sequence>
<dbReference type="Pfam" id="PF00196">
    <property type="entry name" value="GerE"/>
    <property type="match status" value="1"/>
</dbReference>
<dbReference type="PANTHER" id="PTHR44688:SF16">
    <property type="entry name" value="DNA-BINDING TRANSCRIPTIONAL ACTIVATOR DEVR_DOSR"/>
    <property type="match status" value="1"/>
</dbReference>
<dbReference type="Proteomes" id="UP000494201">
    <property type="component" value="Unassembled WGS sequence"/>
</dbReference>
<dbReference type="InterPro" id="IPR016032">
    <property type="entry name" value="Sig_transdc_resp-reg_C-effctor"/>
</dbReference>
<dbReference type="GO" id="GO:0006355">
    <property type="term" value="P:regulation of DNA-templated transcription"/>
    <property type="evidence" value="ECO:0007669"/>
    <property type="project" value="InterPro"/>
</dbReference>
<keyword evidence="1" id="KW-0805">Transcription regulation</keyword>
<dbReference type="Gene3D" id="1.10.10.10">
    <property type="entry name" value="Winged helix-like DNA-binding domain superfamily/Winged helix DNA-binding domain"/>
    <property type="match status" value="1"/>
</dbReference>
<reference evidence="5 6" key="1">
    <citation type="submission" date="2019-09" db="EMBL/GenBank/DDBJ databases">
        <authorList>
            <person name="Depoorter E."/>
        </authorList>
    </citation>
    <scope>NUCLEOTIDE SEQUENCE [LARGE SCALE GENOMIC DNA]</scope>
    <source>
        <strain evidence="5">LMG 20980</strain>
    </source>
</reference>
<dbReference type="CDD" id="cd06170">
    <property type="entry name" value="LuxR_C_like"/>
    <property type="match status" value="1"/>
</dbReference>
<proteinExistence type="predicted"/>
<evidence type="ECO:0000256" key="2">
    <source>
        <dbReference type="ARBA" id="ARBA00023125"/>
    </source>
</evidence>
<evidence type="ECO:0000313" key="5">
    <source>
        <dbReference type="EMBL" id="VVU48622.1"/>
    </source>
</evidence>
<evidence type="ECO:0000313" key="6">
    <source>
        <dbReference type="Proteomes" id="UP000494201"/>
    </source>
</evidence>
<dbReference type="SUPFAM" id="SSF46894">
    <property type="entry name" value="C-terminal effector domain of the bipartite response regulators"/>
    <property type="match status" value="1"/>
</dbReference>
<dbReference type="SMART" id="SM00421">
    <property type="entry name" value="HTH_LUXR"/>
    <property type="match status" value="1"/>
</dbReference>
<dbReference type="PRINTS" id="PR00038">
    <property type="entry name" value="HTHLUXR"/>
</dbReference>
<dbReference type="PROSITE" id="PS50043">
    <property type="entry name" value="HTH_LUXR_2"/>
    <property type="match status" value="1"/>
</dbReference>
<dbReference type="PANTHER" id="PTHR44688">
    <property type="entry name" value="DNA-BINDING TRANSCRIPTIONAL ACTIVATOR DEVR_DOSR"/>
    <property type="match status" value="1"/>
</dbReference>
<organism evidence="5 6">
    <name type="scientific">Burkholderia anthina</name>
    <dbReference type="NCBI Taxonomy" id="179879"/>
    <lineage>
        <taxon>Bacteria</taxon>
        <taxon>Pseudomonadati</taxon>
        <taxon>Pseudomonadota</taxon>
        <taxon>Betaproteobacteria</taxon>
        <taxon>Burkholderiales</taxon>
        <taxon>Burkholderiaceae</taxon>
        <taxon>Burkholderia</taxon>
        <taxon>Burkholderia cepacia complex</taxon>
    </lineage>
</organism>
<dbReference type="InterPro" id="IPR000792">
    <property type="entry name" value="Tscrpt_reg_LuxR_C"/>
</dbReference>
<dbReference type="AlphaFoldDB" id="A0A6P2G4G1"/>
<keyword evidence="2" id="KW-0238">DNA-binding</keyword>
<dbReference type="InterPro" id="IPR036388">
    <property type="entry name" value="WH-like_DNA-bd_sf"/>
</dbReference>
<accession>A0A6P2G4G1</accession>
<gene>
    <name evidence="5" type="ORF">BAN20980_01321</name>
</gene>
<dbReference type="PROSITE" id="PS00622">
    <property type="entry name" value="HTH_LUXR_1"/>
    <property type="match status" value="1"/>
</dbReference>
<dbReference type="GO" id="GO:0003677">
    <property type="term" value="F:DNA binding"/>
    <property type="evidence" value="ECO:0007669"/>
    <property type="project" value="UniProtKB-KW"/>
</dbReference>
<evidence type="ECO:0000256" key="3">
    <source>
        <dbReference type="ARBA" id="ARBA00023163"/>
    </source>
</evidence>
<keyword evidence="3" id="KW-0804">Transcription</keyword>
<evidence type="ECO:0000259" key="4">
    <source>
        <dbReference type="PROSITE" id="PS50043"/>
    </source>
</evidence>